<evidence type="ECO:0000313" key="4">
    <source>
        <dbReference type="Proteomes" id="UP000244729"/>
    </source>
</evidence>
<dbReference type="InterPro" id="IPR025159">
    <property type="entry name" value="AbiEi_N"/>
</dbReference>
<dbReference type="Proteomes" id="UP000244729">
    <property type="component" value="Chromosome"/>
</dbReference>
<dbReference type="Pfam" id="PF13338">
    <property type="entry name" value="AbiEi_4"/>
    <property type="match status" value="1"/>
</dbReference>
<gene>
    <name evidence="3" type="ORF">DCE93_05625</name>
</gene>
<dbReference type="EMBL" id="CP028913">
    <property type="protein sequence ID" value="AWB95198.1"/>
    <property type="molecule type" value="Genomic_DNA"/>
</dbReference>
<evidence type="ECO:0000313" key="3">
    <source>
        <dbReference type="EMBL" id="AWB95198.1"/>
    </source>
</evidence>
<feature type="domain" description="AbiEi antitoxin N-terminal" evidence="2">
    <location>
        <begin position="70"/>
        <end position="104"/>
    </location>
</feature>
<feature type="compositionally biased region" description="Basic residues" evidence="1">
    <location>
        <begin position="1"/>
        <end position="13"/>
    </location>
</feature>
<organism evidence="3 4">
    <name type="scientific">Agromyces badenianii</name>
    <dbReference type="NCBI Taxonomy" id="2080742"/>
    <lineage>
        <taxon>Bacteria</taxon>
        <taxon>Bacillati</taxon>
        <taxon>Actinomycetota</taxon>
        <taxon>Actinomycetes</taxon>
        <taxon>Micrococcales</taxon>
        <taxon>Microbacteriaceae</taxon>
        <taxon>Agromyces</taxon>
    </lineage>
</organism>
<name>A0A2S0WV77_9MICO</name>
<dbReference type="AlphaFoldDB" id="A0A2S0WV77"/>
<reference evidence="3 4" key="1">
    <citation type="submission" date="2018-04" db="EMBL/GenBank/DDBJ databases">
        <authorList>
            <person name="Li J."/>
        </authorList>
    </citation>
    <scope>NUCLEOTIDE SEQUENCE [LARGE SCALE GENOMIC DNA]</scope>
    <source>
        <strain evidence="4">30A</strain>
    </source>
</reference>
<evidence type="ECO:0000259" key="2">
    <source>
        <dbReference type="Pfam" id="PF13338"/>
    </source>
</evidence>
<accession>A0A2S0WV77</accession>
<sequence length="104" mass="10957">MSRRGRSHIRRNGLGKGLSQPNGPVLHMALSVDSDTDPARDVPVSSARRHARPMATISPRTVHSVCALLGGLASARELAAHGIGRAAIAHALRSGTIERARRGV</sequence>
<dbReference type="KEGG" id="agm:DCE93_05625"/>
<keyword evidence="4" id="KW-1185">Reference proteome</keyword>
<proteinExistence type="predicted"/>
<evidence type="ECO:0000256" key="1">
    <source>
        <dbReference type="SAM" id="MobiDB-lite"/>
    </source>
</evidence>
<feature type="region of interest" description="Disordered" evidence="1">
    <location>
        <begin position="1"/>
        <end position="56"/>
    </location>
</feature>
<protein>
    <recommendedName>
        <fullName evidence="2">AbiEi antitoxin N-terminal domain-containing protein</fullName>
    </recommendedName>
</protein>